<keyword evidence="4" id="KW-0489">Methyltransferase</keyword>
<dbReference type="SUPFAM" id="SSF53155">
    <property type="entry name" value="Methylated DNA-protein cysteine methyltransferase domain"/>
    <property type="match status" value="1"/>
</dbReference>
<evidence type="ECO:0000256" key="4">
    <source>
        <dbReference type="ARBA" id="ARBA00022603"/>
    </source>
</evidence>
<evidence type="ECO:0000256" key="3">
    <source>
        <dbReference type="ARBA" id="ARBA00011918"/>
    </source>
</evidence>
<gene>
    <name evidence="11" type="ORF">NJ959_26150</name>
</gene>
<dbReference type="GO" id="GO:0006281">
    <property type="term" value="P:DNA repair"/>
    <property type="evidence" value="ECO:0007669"/>
    <property type="project" value="UniProtKB-KW"/>
</dbReference>
<name>A0AAE3GWT4_9CYAN</name>
<evidence type="ECO:0000259" key="9">
    <source>
        <dbReference type="Pfam" id="PF01035"/>
    </source>
</evidence>
<dbReference type="InterPro" id="IPR036217">
    <property type="entry name" value="MethylDNA_cys_MeTrfase_DNAb"/>
</dbReference>
<dbReference type="InterPro" id="IPR008332">
    <property type="entry name" value="MethylG_MeTrfase_N"/>
</dbReference>
<dbReference type="InterPro" id="IPR036388">
    <property type="entry name" value="WH-like_DNA-bd_sf"/>
</dbReference>
<dbReference type="PROSITE" id="PS00374">
    <property type="entry name" value="MGMT"/>
    <property type="match status" value="1"/>
</dbReference>
<evidence type="ECO:0000313" key="11">
    <source>
        <dbReference type="EMBL" id="MCP2731919.1"/>
    </source>
</evidence>
<evidence type="ECO:0000256" key="2">
    <source>
        <dbReference type="ARBA" id="ARBA00008711"/>
    </source>
</evidence>
<dbReference type="NCBIfam" id="TIGR00589">
    <property type="entry name" value="ogt"/>
    <property type="match status" value="1"/>
</dbReference>
<feature type="domain" description="Methylated-DNA-[protein]-cysteine S-methyltransferase DNA binding" evidence="9">
    <location>
        <begin position="119"/>
        <end position="198"/>
    </location>
</feature>
<evidence type="ECO:0000256" key="6">
    <source>
        <dbReference type="ARBA" id="ARBA00022763"/>
    </source>
</evidence>
<dbReference type="RefSeq" id="WP_254014650.1">
    <property type="nucleotide sequence ID" value="NZ_JAMZMM010000429.1"/>
</dbReference>
<evidence type="ECO:0000256" key="8">
    <source>
        <dbReference type="ARBA" id="ARBA00049348"/>
    </source>
</evidence>
<dbReference type="InterPro" id="IPR001497">
    <property type="entry name" value="MethylDNA_cys_MeTrfase_AS"/>
</dbReference>
<evidence type="ECO:0000313" key="12">
    <source>
        <dbReference type="Proteomes" id="UP001204953"/>
    </source>
</evidence>
<keyword evidence="12" id="KW-1185">Reference proteome</keyword>
<accession>A0AAE3GWT4</accession>
<dbReference type="InterPro" id="IPR014048">
    <property type="entry name" value="MethylDNA_cys_MeTrfase_DNA-bd"/>
</dbReference>
<comment type="similarity">
    <text evidence="2">Belongs to the MGMT family.</text>
</comment>
<dbReference type="Proteomes" id="UP001204953">
    <property type="component" value="Unassembled WGS sequence"/>
</dbReference>
<dbReference type="EC" id="2.1.1.63" evidence="3"/>
<dbReference type="Gene3D" id="1.10.10.10">
    <property type="entry name" value="Winged helix-like DNA-binding domain superfamily/Winged helix DNA-binding domain"/>
    <property type="match status" value="1"/>
</dbReference>
<evidence type="ECO:0000256" key="1">
    <source>
        <dbReference type="ARBA" id="ARBA00001286"/>
    </source>
</evidence>
<keyword evidence="5" id="KW-0808">Transferase</keyword>
<dbReference type="Gene3D" id="3.30.160.70">
    <property type="entry name" value="Methylated DNA-protein cysteine methyltransferase domain"/>
    <property type="match status" value="1"/>
</dbReference>
<feature type="domain" description="Methylguanine DNA methyltransferase ribonuclease-like" evidence="10">
    <location>
        <begin position="41"/>
        <end position="114"/>
    </location>
</feature>
<keyword evidence="7" id="KW-0234">DNA repair</keyword>
<comment type="catalytic activity">
    <reaction evidence="1">
        <text>a 4-O-methyl-thymidine in DNA + L-cysteinyl-[protein] = a thymidine in DNA + S-methyl-L-cysteinyl-[protein]</text>
        <dbReference type="Rhea" id="RHEA:53428"/>
        <dbReference type="Rhea" id="RHEA-COMP:10131"/>
        <dbReference type="Rhea" id="RHEA-COMP:10132"/>
        <dbReference type="Rhea" id="RHEA-COMP:13555"/>
        <dbReference type="Rhea" id="RHEA-COMP:13556"/>
        <dbReference type="ChEBI" id="CHEBI:29950"/>
        <dbReference type="ChEBI" id="CHEBI:82612"/>
        <dbReference type="ChEBI" id="CHEBI:137386"/>
        <dbReference type="ChEBI" id="CHEBI:137387"/>
        <dbReference type="EC" id="2.1.1.63"/>
    </reaction>
</comment>
<comment type="catalytic activity">
    <reaction evidence="8">
        <text>a 6-O-methyl-2'-deoxyguanosine in DNA + L-cysteinyl-[protein] = S-methyl-L-cysteinyl-[protein] + a 2'-deoxyguanosine in DNA</text>
        <dbReference type="Rhea" id="RHEA:24000"/>
        <dbReference type="Rhea" id="RHEA-COMP:10131"/>
        <dbReference type="Rhea" id="RHEA-COMP:10132"/>
        <dbReference type="Rhea" id="RHEA-COMP:11367"/>
        <dbReference type="Rhea" id="RHEA-COMP:11368"/>
        <dbReference type="ChEBI" id="CHEBI:29950"/>
        <dbReference type="ChEBI" id="CHEBI:82612"/>
        <dbReference type="ChEBI" id="CHEBI:85445"/>
        <dbReference type="ChEBI" id="CHEBI:85448"/>
        <dbReference type="EC" id="2.1.1.63"/>
    </reaction>
</comment>
<dbReference type="FunFam" id="1.10.10.10:FF:000214">
    <property type="entry name" value="Methylated-DNA--protein-cysteine methyltransferase"/>
    <property type="match status" value="1"/>
</dbReference>
<proteinExistence type="inferred from homology"/>
<evidence type="ECO:0000259" key="10">
    <source>
        <dbReference type="Pfam" id="PF02870"/>
    </source>
</evidence>
<dbReference type="GO" id="GO:0003908">
    <property type="term" value="F:methylated-DNA-[protein]-cysteine S-methyltransferase activity"/>
    <property type="evidence" value="ECO:0007669"/>
    <property type="project" value="UniProtKB-EC"/>
</dbReference>
<dbReference type="InterPro" id="IPR036631">
    <property type="entry name" value="MGMT_N_sf"/>
</dbReference>
<dbReference type="AlphaFoldDB" id="A0AAE3GWT4"/>
<evidence type="ECO:0000256" key="5">
    <source>
        <dbReference type="ARBA" id="ARBA00022679"/>
    </source>
</evidence>
<dbReference type="PANTHER" id="PTHR10815:SF14">
    <property type="entry name" value="BIFUNCTIONAL TRANSCRIPTIONAL ACTIVATOR_DNA REPAIR ENZYME ADA"/>
    <property type="match status" value="1"/>
</dbReference>
<feature type="non-terminal residue" evidence="11">
    <location>
        <position position="1"/>
    </location>
</feature>
<dbReference type="CDD" id="cd06445">
    <property type="entry name" value="ATase"/>
    <property type="match status" value="1"/>
</dbReference>
<reference evidence="11" key="1">
    <citation type="submission" date="2022-06" db="EMBL/GenBank/DDBJ databases">
        <title>New cyanobacteria of genus Symplocastrum in benthos of Lake Baikal.</title>
        <authorList>
            <person name="Sorokovikova E."/>
            <person name="Tikhonova I."/>
            <person name="Krasnopeev A."/>
            <person name="Evseev P."/>
            <person name="Gladkikh A."/>
            <person name="Belykh O."/>
        </authorList>
    </citation>
    <scope>NUCLEOTIDE SEQUENCE</scope>
    <source>
        <strain evidence="11">BBK-W-15</strain>
    </source>
</reference>
<keyword evidence="6" id="KW-0227">DNA damage</keyword>
<dbReference type="GO" id="GO:0032259">
    <property type="term" value="P:methylation"/>
    <property type="evidence" value="ECO:0007669"/>
    <property type="project" value="UniProtKB-KW"/>
</dbReference>
<sequence>SFILHPSSFILHPSSFILHPFDIIIDGLSVGENNRMRINFTIVDSSLGSLVVGATQQGICAVNLGDYDSVIKTGFLAQYPGVTVHLDDTGIRKWVDRINNYINGEEFALNLPLDVRGTDFQRQVWQALQTIPYGMTSTYSEIAEIIGYPKAARAVGNACGANPVALIIPCHRVVGKNNNLGGYRWGREWKKTLLAMEQAAIAS</sequence>
<evidence type="ECO:0000256" key="7">
    <source>
        <dbReference type="ARBA" id="ARBA00023204"/>
    </source>
</evidence>
<comment type="caution">
    <text evidence="11">The sequence shown here is derived from an EMBL/GenBank/DDBJ whole genome shotgun (WGS) entry which is preliminary data.</text>
</comment>
<organism evidence="11 12">
    <name type="scientific">Limnofasciculus baicalensis BBK-W-15</name>
    <dbReference type="NCBI Taxonomy" id="2699891"/>
    <lineage>
        <taxon>Bacteria</taxon>
        <taxon>Bacillati</taxon>
        <taxon>Cyanobacteriota</taxon>
        <taxon>Cyanophyceae</taxon>
        <taxon>Coleofasciculales</taxon>
        <taxon>Coleofasciculaceae</taxon>
        <taxon>Limnofasciculus</taxon>
        <taxon>Limnofasciculus baicalensis</taxon>
    </lineage>
</organism>
<dbReference type="Pfam" id="PF02870">
    <property type="entry name" value="Methyltransf_1N"/>
    <property type="match status" value="1"/>
</dbReference>
<protein>
    <recommendedName>
        <fullName evidence="3">methylated-DNA--[protein]-cysteine S-methyltransferase</fullName>
        <ecNumber evidence="3">2.1.1.63</ecNumber>
    </recommendedName>
</protein>
<dbReference type="SUPFAM" id="SSF46767">
    <property type="entry name" value="Methylated DNA-protein cysteine methyltransferase, C-terminal domain"/>
    <property type="match status" value="1"/>
</dbReference>
<dbReference type="Pfam" id="PF01035">
    <property type="entry name" value="DNA_binding_1"/>
    <property type="match status" value="1"/>
</dbReference>
<dbReference type="PANTHER" id="PTHR10815">
    <property type="entry name" value="METHYLATED-DNA--PROTEIN-CYSTEINE METHYLTRANSFERASE"/>
    <property type="match status" value="1"/>
</dbReference>
<dbReference type="EMBL" id="JAMZMM010000429">
    <property type="protein sequence ID" value="MCP2731919.1"/>
    <property type="molecule type" value="Genomic_DNA"/>
</dbReference>